<dbReference type="PANTHER" id="PTHR34512">
    <property type="entry name" value="CELL SURFACE PROTEIN"/>
    <property type="match status" value="1"/>
</dbReference>
<dbReference type="InterPro" id="IPR015943">
    <property type="entry name" value="WD40/YVTN_repeat-like_dom_sf"/>
</dbReference>
<proteinExistence type="predicted"/>
<dbReference type="Proteomes" id="UP000324974">
    <property type="component" value="Chromosome"/>
</dbReference>
<sequence length="442" mass="46834">MRSYLLALAFVSLPCVPATADWPGFRGRGDGVSKEASLPTTWSETENIAWAVDLPGYGQSAPCVWKGTVYLTAVEGANREKGFIVALDATTGKEKWRHTFEPTQKAAWGYTISRAAPTPLADDAGVYAFFEGGNLIALTPDGQFRWERSLVKEFGEIKGGHGLGSSPCQTTDTLFVLIDQPGPSYLLAVDKATGKDRWKAEREKRMSWASPVVATRDSKVEIVVSSGGSVAGYDPAKGDVLWELKGLSGNTLPSASVLGDTVLVGAGAGRGMAAEPKAPVKSNCCLTLTTENGKPSYKVAWSAATATASYATPIAHRGQAYFVNATGLLFGLDLATGKELYSERLPALCWASPIAAGEYVYFFCKNGATVVVKAGAEYEVAATNRLWDPKATAPKPAPAAEKSDKGPGPSGEYMDPIVYGVAAADGSFFVRTGTKLYRVGKK</sequence>
<feature type="domain" description="Pyrrolo-quinoline quinone repeat" evidence="3">
    <location>
        <begin position="163"/>
        <end position="277"/>
    </location>
</feature>
<keyword evidence="5" id="KW-1185">Reference proteome</keyword>
<dbReference type="OrthoDB" id="244732at2"/>
<keyword evidence="4" id="KW-0808">Transferase</keyword>
<feature type="compositionally biased region" description="Low complexity" evidence="1">
    <location>
        <begin position="389"/>
        <end position="400"/>
    </location>
</feature>
<feature type="region of interest" description="Disordered" evidence="1">
    <location>
        <begin position="389"/>
        <end position="411"/>
    </location>
</feature>
<organism evidence="4 5">
    <name type="scientific">Limnoglobus roseus</name>
    <dbReference type="NCBI Taxonomy" id="2598579"/>
    <lineage>
        <taxon>Bacteria</taxon>
        <taxon>Pseudomonadati</taxon>
        <taxon>Planctomycetota</taxon>
        <taxon>Planctomycetia</taxon>
        <taxon>Gemmatales</taxon>
        <taxon>Gemmataceae</taxon>
        <taxon>Limnoglobus</taxon>
    </lineage>
</organism>
<feature type="chain" id="PRO_5022660129" evidence="2">
    <location>
        <begin position="21"/>
        <end position="442"/>
    </location>
</feature>
<dbReference type="InterPro" id="IPR018391">
    <property type="entry name" value="PQQ_b-propeller_rpt"/>
</dbReference>
<name>A0A5C1AE27_9BACT</name>
<dbReference type="RefSeq" id="WP_149111028.1">
    <property type="nucleotide sequence ID" value="NZ_CP042425.1"/>
</dbReference>
<keyword evidence="4" id="KW-0723">Serine/threonine-protein kinase</keyword>
<keyword evidence="2" id="KW-0732">Signal</keyword>
<dbReference type="SUPFAM" id="SSF50998">
    <property type="entry name" value="Quinoprotein alcohol dehydrogenase-like"/>
    <property type="match status" value="1"/>
</dbReference>
<protein>
    <submittedName>
        <fullName evidence="4">Serine/threonine protein kinase</fullName>
    </submittedName>
</protein>
<dbReference type="SMART" id="SM00564">
    <property type="entry name" value="PQQ"/>
    <property type="match status" value="4"/>
</dbReference>
<evidence type="ECO:0000313" key="4">
    <source>
        <dbReference type="EMBL" id="QEL16276.1"/>
    </source>
</evidence>
<accession>A0A5C1AE27</accession>
<evidence type="ECO:0000256" key="1">
    <source>
        <dbReference type="SAM" id="MobiDB-lite"/>
    </source>
</evidence>
<reference evidence="5" key="1">
    <citation type="submission" date="2019-08" db="EMBL/GenBank/DDBJ databases">
        <title>Limnoglobus roseus gen. nov., sp. nov., a novel freshwater planctomycete with a giant genome from the family Gemmataceae.</title>
        <authorList>
            <person name="Kulichevskaya I.S."/>
            <person name="Naumoff D.G."/>
            <person name="Miroshnikov K."/>
            <person name="Ivanova A."/>
            <person name="Philippov D.A."/>
            <person name="Hakobyan A."/>
            <person name="Rijpstra I.C."/>
            <person name="Sinninghe Damste J.S."/>
            <person name="Liesack W."/>
            <person name="Dedysh S.N."/>
        </authorList>
    </citation>
    <scope>NUCLEOTIDE SEQUENCE [LARGE SCALE GENOMIC DNA]</scope>
    <source>
        <strain evidence="5">PX52</strain>
    </source>
</reference>
<dbReference type="KEGG" id="lrs:PX52LOC_03217"/>
<dbReference type="GO" id="GO:0004674">
    <property type="term" value="F:protein serine/threonine kinase activity"/>
    <property type="evidence" value="ECO:0007669"/>
    <property type="project" value="UniProtKB-KW"/>
</dbReference>
<evidence type="ECO:0000256" key="2">
    <source>
        <dbReference type="SAM" id="SignalP"/>
    </source>
</evidence>
<evidence type="ECO:0000259" key="3">
    <source>
        <dbReference type="Pfam" id="PF13360"/>
    </source>
</evidence>
<dbReference type="AlphaFoldDB" id="A0A5C1AE27"/>
<dbReference type="InterPro" id="IPR002372">
    <property type="entry name" value="PQQ_rpt_dom"/>
</dbReference>
<dbReference type="Gene3D" id="2.130.10.10">
    <property type="entry name" value="YVTN repeat-like/Quinoprotein amine dehydrogenase"/>
    <property type="match status" value="2"/>
</dbReference>
<evidence type="ECO:0000313" key="5">
    <source>
        <dbReference type="Proteomes" id="UP000324974"/>
    </source>
</evidence>
<feature type="domain" description="Pyrrolo-quinoline quinone repeat" evidence="3">
    <location>
        <begin position="44"/>
        <end position="152"/>
    </location>
</feature>
<gene>
    <name evidence="4" type="ORF">PX52LOC_03217</name>
</gene>
<dbReference type="EMBL" id="CP042425">
    <property type="protein sequence ID" value="QEL16276.1"/>
    <property type="molecule type" value="Genomic_DNA"/>
</dbReference>
<dbReference type="Pfam" id="PF13360">
    <property type="entry name" value="PQQ_2"/>
    <property type="match status" value="2"/>
</dbReference>
<dbReference type="PANTHER" id="PTHR34512:SF30">
    <property type="entry name" value="OUTER MEMBRANE PROTEIN ASSEMBLY FACTOR BAMB"/>
    <property type="match status" value="1"/>
</dbReference>
<feature type="signal peptide" evidence="2">
    <location>
        <begin position="1"/>
        <end position="20"/>
    </location>
</feature>
<keyword evidence="4" id="KW-0418">Kinase</keyword>
<dbReference type="InterPro" id="IPR011047">
    <property type="entry name" value="Quinoprotein_ADH-like_sf"/>
</dbReference>